<proteinExistence type="predicted"/>
<sequence>MTDFESPNRLFPLSFWAARGKNSSRGVYPNFILIFIASRHPIHPGEPFEQPISRITVSGKLGCLLVSGQADDKLAGRWLIAAAHSTVSAADALRTSQSPYLLIIPRIIRAGLAGVLFHPSF</sequence>
<dbReference type="GeneID" id="37166928"/>
<reference evidence="1 2" key="1">
    <citation type="submission" date="2018-02" db="EMBL/GenBank/DDBJ databases">
        <title>The genomes of Aspergillus section Nigri reveals drivers in fungal speciation.</title>
        <authorList>
            <consortium name="DOE Joint Genome Institute"/>
            <person name="Vesth T.C."/>
            <person name="Nybo J."/>
            <person name="Theobald S."/>
            <person name="Brandl J."/>
            <person name="Frisvad J.C."/>
            <person name="Nielsen K.F."/>
            <person name="Lyhne E.K."/>
            <person name="Kogle M.E."/>
            <person name="Kuo A."/>
            <person name="Riley R."/>
            <person name="Clum A."/>
            <person name="Nolan M."/>
            <person name="Lipzen A."/>
            <person name="Salamov A."/>
            <person name="Henrissat B."/>
            <person name="Wiebenga A."/>
            <person name="De vries R.P."/>
            <person name="Grigoriev I.V."/>
            <person name="Mortensen U.H."/>
            <person name="Andersen M.R."/>
            <person name="Baker S.E."/>
        </authorList>
    </citation>
    <scope>NUCLEOTIDE SEQUENCE [LARGE SCALE GENOMIC DNA]</scope>
    <source>
        <strain evidence="1 2">CBS 112811</strain>
    </source>
</reference>
<dbReference type="EMBL" id="KZ825062">
    <property type="protein sequence ID" value="RAH57627.1"/>
    <property type="molecule type" value="Genomic_DNA"/>
</dbReference>
<protein>
    <submittedName>
        <fullName evidence="1">Uncharacterized protein</fullName>
    </submittedName>
</protein>
<organism evidence="1 2">
    <name type="scientific">Aspergillus piperis CBS 112811</name>
    <dbReference type="NCBI Taxonomy" id="1448313"/>
    <lineage>
        <taxon>Eukaryota</taxon>
        <taxon>Fungi</taxon>
        <taxon>Dikarya</taxon>
        <taxon>Ascomycota</taxon>
        <taxon>Pezizomycotina</taxon>
        <taxon>Eurotiomycetes</taxon>
        <taxon>Eurotiomycetidae</taxon>
        <taxon>Eurotiales</taxon>
        <taxon>Aspergillaceae</taxon>
        <taxon>Aspergillus</taxon>
        <taxon>Aspergillus subgen. Circumdati</taxon>
    </lineage>
</organism>
<accession>A0A8G1R337</accession>
<gene>
    <name evidence="1" type="ORF">BO85DRAFT_488348</name>
</gene>
<dbReference type="Proteomes" id="UP000249526">
    <property type="component" value="Unassembled WGS sequence"/>
</dbReference>
<evidence type="ECO:0000313" key="1">
    <source>
        <dbReference type="EMBL" id="RAH57627.1"/>
    </source>
</evidence>
<dbReference type="RefSeq" id="XP_025515549.1">
    <property type="nucleotide sequence ID" value="XM_025663526.1"/>
</dbReference>
<keyword evidence="2" id="KW-1185">Reference proteome</keyword>
<evidence type="ECO:0000313" key="2">
    <source>
        <dbReference type="Proteomes" id="UP000249526"/>
    </source>
</evidence>
<dbReference type="AlphaFoldDB" id="A0A8G1R337"/>
<name>A0A8G1R337_9EURO</name>